<dbReference type="InterPro" id="IPR021729">
    <property type="entry name" value="DUF3298"/>
</dbReference>
<dbReference type="InterPro" id="IPR009739">
    <property type="entry name" value="LprI-like_N"/>
</dbReference>
<organism evidence="4 5">
    <name type="scientific">Inquilinus ginsengisoli</name>
    <dbReference type="NCBI Taxonomy" id="363840"/>
    <lineage>
        <taxon>Bacteria</taxon>
        <taxon>Pseudomonadati</taxon>
        <taxon>Pseudomonadota</taxon>
        <taxon>Alphaproteobacteria</taxon>
        <taxon>Rhodospirillales</taxon>
        <taxon>Rhodospirillaceae</taxon>
        <taxon>Inquilinus</taxon>
    </lineage>
</organism>
<name>A0ABU1JSZ8_9PROT</name>
<protein>
    <submittedName>
        <fullName evidence="4">Uncharacterized protein YecT (DUF1311 family)</fullName>
    </submittedName>
</protein>
<dbReference type="Pfam" id="PF11738">
    <property type="entry name" value="DUF3298"/>
    <property type="match status" value="1"/>
</dbReference>
<dbReference type="EMBL" id="JAVDPW010000007">
    <property type="protein sequence ID" value="MDR6291744.1"/>
    <property type="molecule type" value="Genomic_DNA"/>
</dbReference>
<keyword evidence="1" id="KW-0732">Signal</keyword>
<proteinExistence type="predicted"/>
<comment type="caution">
    <text evidence="4">The sequence shown here is derived from an EMBL/GenBank/DDBJ whole genome shotgun (WGS) entry which is preliminary data.</text>
</comment>
<evidence type="ECO:0000313" key="5">
    <source>
        <dbReference type="Proteomes" id="UP001262410"/>
    </source>
</evidence>
<dbReference type="Proteomes" id="UP001262410">
    <property type="component" value="Unassembled WGS sequence"/>
</dbReference>
<gene>
    <name evidence="4" type="ORF">E9232_004278</name>
</gene>
<reference evidence="4 5" key="1">
    <citation type="submission" date="2023-07" db="EMBL/GenBank/DDBJ databases">
        <title>Sorghum-associated microbial communities from plants grown in Nebraska, USA.</title>
        <authorList>
            <person name="Schachtman D."/>
        </authorList>
    </citation>
    <scope>NUCLEOTIDE SEQUENCE [LARGE SCALE GENOMIC DNA]</scope>
    <source>
        <strain evidence="4 5">584</strain>
    </source>
</reference>
<evidence type="ECO:0000256" key="1">
    <source>
        <dbReference type="SAM" id="SignalP"/>
    </source>
</evidence>
<dbReference type="InterPro" id="IPR037126">
    <property type="entry name" value="PdaC/RsiV-like_sf"/>
</dbReference>
<dbReference type="PANTHER" id="PTHR37549">
    <property type="entry name" value="LIPOPROTEIN LPRI"/>
    <property type="match status" value="1"/>
</dbReference>
<dbReference type="Gene3D" id="3.90.640.20">
    <property type="entry name" value="Heat-shock cognate protein, ATPase"/>
    <property type="match status" value="1"/>
</dbReference>
<dbReference type="Gene3D" id="1.20.1270.180">
    <property type="match status" value="1"/>
</dbReference>
<dbReference type="Pfam" id="PF07007">
    <property type="entry name" value="LprI"/>
    <property type="match status" value="1"/>
</dbReference>
<feature type="chain" id="PRO_5047218598" evidence="1">
    <location>
        <begin position="22"/>
        <end position="325"/>
    </location>
</feature>
<evidence type="ECO:0000259" key="3">
    <source>
        <dbReference type="Pfam" id="PF11738"/>
    </source>
</evidence>
<keyword evidence="5" id="KW-1185">Reference proteome</keyword>
<feature type="signal peptide" evidence="1">
    <location>
        <begin position="1"/>
        <end position="21"/>
    </location>
</feature>
<sequence length="325" mass="34801">MRAPLLLAALLLAGTTAPALAFDCAKAKSPIETTICATPEAKRADDAMSAAYAALQAGMDKAHGQVLLRNQRSWLQQREARCRDWSQETVRIDGACLARETESRHRLLTGEAEYAGPGALPFRPSFSERIEPAHKVEVSIAVPQLAAGAGPAPGLDALLQAAAKTADDPVDDDPHYSYDAGYTITYDSGELVSVLFDIYVDHGGAHGQGVQAAANYAPMLGRALKADDLVDDKGVTALTNLCRAQLRQEKIRRGADADAVDGDLTDKAVGDGIRTIESWQFRRDGAAIHYDAYEIGAYAEGSYDCTIPWPVLRKAAKPDAPLPRS</sequence>
<dbReference type="RefSeq" id="WP_309797213.1">
    <property type="nucleotide sequence ID" value="NZ_JAVDPW010000007.1"/>
</dbReference>
<dbReference type="InterPro" id="IPR052755">
    <property type="entry name" value="Lysozyme_Inhibitor_LprI"/>
</dbReference>
<dbReference type="Gene3D" id="3.30.565.40">
    <property type="entry name" value="Fervidobacterium nodosum Rt17-B1 like"/>
    <property type="match status" value="1"/>
</dbReference>
<accession>A0ABU1JSZ8</accession>
<evidence type="ECO:0000313" key="4">
    <source>
        <dbReference type="EMBL" id="MDR6291744.1"/>
    </source>
</evidence>
<feature type="domain" description="Lysozyme inhibitor LprI-like N-terminal" evidence="2">
    <location>
        <begin position="24"/>
        <end position="105"/>
    </location>
</feature>
<evidence type="ECO:0000259" key="2">
    <source>
        <dbReference type="Pfam" id="PF07007"/>
    </source>
</evidence>
<dbReference type="PANTHER" id="PTHR37549:SF1">
    <property type="entry name" value="LIPOPROTEIN LPRI"/>
    <property type="match status" value="1"/>
</dbReference>
<feature type="domain" description="DUF3298" evidence="3">
    <location>
        <begin position="227"/>
        <end position="309"/>
    </location>
</feature>